<feature type="region of interest" description="Disordered" evidence="1">
    <location>
        <begin position="28"/>
        <end position="66"/>
    </location>
</feature>
<feature type="chain" id="PRO_5032332857" description="Alginate export domain-containing protein" evidence="2">
    <location>
        <begin position="27"/>
        <end position="394"/>
    </location>
</feature>
<feature type="signal peptide" evidence="2">
    <location>
        <begin position="1"/>
        <end position="26"/>
    </location>
</feature>
<evidence type="ECO:0008006" key="4">
    <source>
        <dbReference type="Google" id="ProtNLM"/>
    </source>
</evidence>
<feature type="compositionally biased region" description="Low complexity" evidence="1">
    <location>
        <begin position="28"/>
        <end position="52"/>
    </location>
</feature>
<name>A0A832IB70_UNCEI</name>
<evidence type="ECO:0000256" key="2">
    <source>
        <dbReference type="SAM" id="SignalP"/>
    </source>
</evidence>
<protein>
    <recommendedName>
        <fullName evidence="4">Alginate export domain-containing protein</fullName>
    </recommendedName>
</protein>
<proteinExistence type="predicted"/>
<keyword evidence="2" id="KW-0732">Signal</keyword>
<dbReference type="AlphaFoldDB" id="A0A832IB70"/>
<gene>
    <name evidence="3" type="ORF">ENR23_10380</name>
</gene>
<evidence type="ECO:0000256" key="1">
    <source>
        <dbReference type="SAM" id="MobiDB-lite"/>
    </source>
</evidence>
<organism evidence="3">
    <name type="scientific">Eiseniibacteriota bacterium</name>
    <dbReference type="NCBI Taxonomy" id="2212470"/>
    <lineage>
        <taxon>Bacteria</taxon>
        <taxon>Candidatus Eiseniibacteriota</taxon>
    </lineage>
</organism>
<accession>A0A832IB70</accession>
<sequence>MRRVSRIVRWAALAALALAPAAAAPAASAPDSASAAPPDVAPAAAAPATAAPEHVAPLPPARPRLEPFGDLRLRHERTEDIPGRTAGVTRARVTLRAGARWAAHARFGAELSARAAAGSDEDREFPRVDNDAPDTLQLDRALVWTVPWAGARLRAGRMAMPLALTELLWDDDLRPWGVALTHRQAVGALDVARAGAGVWRRDELADDGVVGVAQAGWVVREGAEASAAATASWLWFDDTQHLARGDLGRQNRVLGAGAARVYATRFRIVDLQLEARLPAGPLALVAAVDLARNVEAGADRDAVRTRLSAGRFGSGPGAEAGWSYLRAEQEALPGAFASDDWWSRTRASGHLGWVTFGWSDWLRLRAWATAERRDGSPARTRRAVVELAVRAPGR</sequence>
<comment type="caution">
    <text evidence="3">The sequence shown here is derived from an EMBL/GenBank/DDBJ whole genome shotgun (WGS) entry which is preliminary data.</text>
</comment>
<reference evidence="3" key="1">
    <citation type="journal article" date="2020" name="mSystems">
        <title>Genome- and Community-Level Interaction Insights into Carbon Utilization and Element Cycling Functions of Hydrothermarchaeota in Hydrothermal Sediment.</title>
        <authorList>
            <person name="Zhou Z."/>
            <person name="Liu Y."/>
            <person name="Xu W."/>
            <person name="Pan J."/>
            <person name="Luo Z.H."/>
            <person name="Li M."/>
        </authorList>
    </citation>
    <scope>NUCLEOTIDE SEQUENCE [LARGE SCALE GENOMIC DNA]</scope>
    <source>
        <strain evidence="3">SpSt-381</strain>
    </source>
</reference>
<evidence type="ECO:0000313" key="3">
    <source>
        <dbReference type="EMBL" id="HGZ43812.1"/>
    </source>
</evidence>
<dbReference type="EMBL" id="DSQF01000022">
    <property type="protein sequence ID" value="HGZ43812.1"/>
    <property type="molecule type" value="Genomic_DNA"/>
</dbReference>